<protein>
    <submittedName>
        <fullName evidence="1">Uncharacterized protein</fullName>
    </submittedName>
</protein>
<name>A0A0F9RSG0_9ZZZZ</name>
<reference evidence="1" key="1">
    <citation type="journal article" date="2015" name="Nature">
        <title>Complex archaea that bridge the gap between prokaryotes and eukaryotes.</title>
        <authorList>
            <person name="Spang A."/>
            <person name="Saw J.H."/>
            <person name="Jorgensen S.L."/>
            <person name="Zaremba-Niedzwiedzka K."/>
            <person name="Martijn J."/>
            <person name="Lind A.E."/>
            <person name="van Eijk R."/>
            <person name="Schleper C."/>
            <person name="Guy L."/>
            <person name="Ettema T.J."/>
        </authorList>
    </citation>
    <scope>NUCLEOTIDE SEQUENCE</scope>
</reference>
<comment type="caution">
    <text evidence="1">The sequence shown here is derived from an EMBL/GenBank/DDBJ whole genome shotgun (WGS) entry which is preliminary data.</text>
</comment>
<sequence length="64" mass="6947">MVPSHVLRGRYSAAFGTDQALLALTVHDWYGQGPPKYKSAVTFLDQNQVRALAAGLAVLAEEMD</sequence>
<proteinExistence type="predicted"/>
<dbReference type="EMBL" id="LAZR01002605">
    <property type="protein sequence ID" value="KKN27916.1"/>
    <property type="molecule type" value="Genomic_DNA"/>
</dbReference>
<gene>
    <name evidence="1" type="ORF">LCGC14_0859710</name>
</gene>
<evidence type="ECO:0000313" key="1">
    <source>
        <dbReference type="EMBL" id="KKN27916.1"/>
    </source>
</evidence>
<organism evidence="1">
    <name type="scientific">marine sediment metagenome</name>
    <dbReference type="NCBI Taxonomy" id="412755"/>
    <lineage>
        <taxon>unclassified sequences</taxon>
        <taxon>metagenomes</taxon>
        <taxon>ecological metagenomes</taxon>
    </lineage>
</organism>
<dbReference type="AlphaFoldDB" id="A0A0F9RSG0"/>
<accession>A0A0F9RSG0</accession>